<feature type="domain" description="N-acetyltransferase" evidence="2">
    <location>
        <begin position="10"/>
        <end position="165"/>
    </location>
</feature>
<name>A0ABV1NVY0_9ACTN</name>
<sequence>MSGGPAGRDLVVRPVHPQDRESITRVVTAAFGEEGEVVARLVERLEASRAVALGLVAEVGGAVVGHVMLTQCWVDTRERLRQVLVLSPLSVAPDHQRAGVGTALLGAALDAAEADGWPAVFLEGSPAYYSARGFAPAGDHGFERPSPRIPHAAFQVALLSTHDGTLTGPVVYRDAFWELDCVGLRDPLLAELESEPGGRSEGH</sequence>
<dbReference type="SUPFAM" id="SSF55729">
    <property type="entry name" value="Acyl-CoA N-acyltransferases (Nat)"/>
    <property type="match status" value="1"/>
</dbReference>
<proteinExistence type="predicted"/>
<dbReference type="EC" id="2.3.1.-" evidence="3"/>
<dbReference type="EMBL" id="JBEGDP010000003">
    <property type="protein sequence ID" value="MEQ7846666.1"/>
    <property type="molecule type" value="Genomic_DNA"/>
</dbReference>
<protein>
    <submittedName>
        <fullName evidence="3">N-acetyltransferase</fullName>
        <ecNumber evidence="3">2.3.1.-</ecNumber>
    </submittedName>
</protein>
<dbReference type="GO" id="GO:0016746">
    <property type="term" value="F:acyltransferase activity"/>
    <property type="evidence" value="ECO:0007669"/>
    <property type="project" value="UniProtKB-KW"/>
</dbReference>
<dbReference type="PANTHER" id="PTHR13947">
    <property type="entry name" value="GNAT FAMILY N-ACETYLTRANSFERASE"/>
    <property type="match status" value="1"/>
</dbReference>
<dbReference type="RefSeq" id="WP_349803991.1">
    <property type="nucleotide sequence ID" value="NZ_JBEGDP010000003.1"/>
</dbReference>
<dbReference type="PANTHER" id="PTHR13947:SF37">
    <property type="entry name" value="LD18367P"/>
    <property type="match status" value="1"/>
</dbReference>
<keyword evidence="4" id="KW-1185">Reference proteome</keyword>
<gene>
    <name evidence="3" type="ORF">V6R90_05190</name>
</gene>
<evidence type="ECO:0000313" key="4">
    <source>
        <dbReference type="Proteomes" id="UP001482520"/>
    </source>
</evidence>
<dbReference type="Pfam" id="PF13527">
    <property type="entry name" value="Acetyltransf_9"/>
    <property type="match status" value="1"/>
</dbReference>
<dbReference type="InterPro" id="IPR000182">
    <property type="entry name" value="GNAT_dom"/>
</dbReference>
<evidence type="ECO:0000259" key="2">
    <source>
        <dbReference type="PROSITE" id="PS51186"/>
    </source>
</evidence>
<dbReference type="CDD" id="cd04301">
    <property type="entry name" value="NAT_SF"/>
    <property type="match status" value="1"/>
</dbReference>
<keyword evidence="1 3" id="KW-0808">Transferase</keyword>
<comment type="caution">
    <text evidence="3">The sequence shown here is derived from an EMBL/GenBank/DDBJ whole genome shotgun (WGS) entry which is preliminary data.</text>
</comment>
<dbReference type="InterPro" id="IPR050769">
    <property type="entry name" value="NAT_camello-type"/>
</dbReference>
<reference evidence="3 4" key="1">
    <citation type="submission" date="2024-02" db="EMBL/GenBank/DDBJ databases">
        <title>Full genome sequence of Nocardioides kribbensis.</title>
        <authorList>
            <person name="Poletto B.L."/>
            <person name="Silva G."/>
            <person name="Galante D."/>
            <person name="Campos K.R."/>
            <person name="Santos M.B.N."/>
            <person name="Sacchi C.T."/>
        </authorList>
    </citation>
    <scope>NUCLEOTIDE SEQUENCE [LARGE SCALE GENOMIC DNA]</scope>
    <source>
        <strain evidence="3 4">O4R</strain>
    </source>
</reference>
<evidence type="ECO:0000256" key="1">
    <source>
        <dbReference type="ARBA" id="ARBA00022679"/>
    </source>
</evidence>
<dbReference type="InterPro" id="IPR016181">
    <property type="entry name" value="Acyl_CoA_acyltransferase"/>
</dbReference>
<dbReference type="PROSITE" id="PS51186">
    <property type="entry name" value="GNAT"/>
    <property type="match status" value="1"/>
</dbReference>
<organism evidence="3 4">
    <name type="scientific">Nocardioides kribbensis</name>
    <dbReference type="NCBI Taxonomy" id="305517"/>
    <lineage>
        <taxon>Bacteria</taxon>
        <taxon>Bacillati</taxon>
        <taxon>Actinomycetota</taxon>
        <taxon>Actinomycetes</taxon>
        <taxon>Propionibacteriales</taxon>
        <taxon>Nocardioidaceae</taxon>
        <taxon>Nocardioides</taxon>
    </lineage>
</organism>
<evidence type="ECO:0000313" key="3">
    <source>
        <dbReference type="EMBL" id="MEQ7846666.1"/>
    </source>
</evidence>
<keyword evidence="3" id="KW-0012">Acyltransferase</keyword>
<accession>A0ABV1NVY0</accession>
<dbReference type="Gene3D" id="3.40.630.30">
    <property type="match status" value="1"/>
</dbReference>
<dbReference type="Proteomes" id="UP001482520">
    <property type="component" value="Unassembled WGS sequence"/>
</dbReference>